<evidence type="ECO:0000313" key="6">
    <source>
        <dbReference type="Proteomes" id="UP000091956"/>
    </source>
</evidence>
<evidence type="ECO:0008006" key="7">
    <source>
        <dbReference type="Google" id="ProtNLM"/>
    </source>
</evidence>
<evidence type="ECO:0000256" key="1">
    <source>
        <dbReference type="ARBA" id="ARBA00006484"/>
    </source>
</evidence>
<evidence type="ECO:0000313" key="5">
    <source>
        <dbReference type="EMBL" id="OBT95315.1"/>
    </source>
</evidence>
<keyword evidence="2" id="KW-0560">Oxidoreductase</keyword>
<evidence type="ECO:0000256" key="2">
    <source>
        <dbReference type="ARBA" id="ARBA00023002"/>
    </source>
</evidence>
<dbReference type="Gene3D" id="3.40.50.720">
    <property type="entry name" value="NAD(P)-binding Rossmann-like Domain"/>
    <property type="match status" value="1"/>
</dbReference>
<dbReference type="STRING" id="342668.A0A1B8GHP1"/>
<evidence type="ECO:0000256" key="4">
    <source>
        <dbReference type="SAM" id="Phobius"/>
    </source>
</evidence>
<dbReference type="PRINTS" id="PR00080">
    <property type="entry name" value="SDRFAMILY"/>
</dbReference>
<dbReference type="PRINTS" id="PR00081">
    <property type="entry name" value="GDHRDH"/>
</dbReference>
<sequence length="288" mass="30764">MARKTALVIGASKGGIGDAIAQEFLHKGCRVFATARSISKVEHLQQLGIEVLTLDVTSSKSIDAAAAEITRQTGGSLDTLVNSSGLGCPLPLLDVDVNVSRKIFDVNVFGLLETTQKFSPLLIAASGTVVFISSVAGISPWAYHGMYNASKAAVNAIAHTLELELSPFDVKVITVMTGSIRTGYFDNQPPAILPQGSLYMPIKEIVDRHTSGAELPKRTPPEEYAKSVVANAMSANPRTRLWKGVNSTIVWFIATFFWHGALLLAFAPAAGVSVLKSKLRALKKNKTS</sequence>
<accession>A0A1B8GHP1</accession>
<dbReference type="AlphaFoldDB" id="A0A1B8GHP1"/>
<dbReference type="GO" id="GO:0006654">
    <property type="term" value="P:phosphatidic acid biosynthetic process"/>
    <property type="evidence" value="ECO:0007669"/>
    <property type="project" value="TreeGrafter"/>
</dbReference>
<keyword evidence="4" id="KW-0472">Membrane</keyword>
<dbReference type="PANTHER" id="PTHR44169:SF3">
    <property type="entry name" value="SHORT-CHAIN DEHYDROGENASE SRDE"/>
    <property type="match status" value="1"/>
</dbReference>
<dbReference type="RefSeq" id="XP_018129048.1">
    <property type="nucleotide sequence ID" value="XM_018276002.2"/>
</dbReference>
<feature type="transmembrane region" description="Helical" evidence="4">
    <location>
        <begin position="121"/>
        <end position="143"/>
    </location>
</feature>
<dbReference type="EMBL" id="KV460236">
    <property type="protein sequence ID" value="OBT95315.1"/>
    <property type="molecule type" value="Genomic_DNA"/>
</dbReference>
<comment type="similarity">
    <text evidence="1 3">Belongs to the short-chain dehydrogenases/reductases (SDR) family.</text>
</comment>
<dbReference type="PANTHER" id="PTHR44169">
    <property type="entry name" value="NADPH-DEPENDENT 1-ACYLDIHYDROXYACETONE PHOSPHATE REDUCTASE"/>
    <property type="match status" value="1"/>
</dbReference>
<dbReference type="GO" id="GO:0000140">
    <property type="term" value="F:acylglycerone-phosphate reductase (NADP+) activity"/>
    <property type="evidence" value="ECO:0007669"/>
    <property type="project" value="TreeGrafter"/>
</dbReference>
<dbReference type="CDD" id="cd05374">
    <property type="entry name" value="17beta-HSD-like_SDR_c"/>
    <property type="match status" value="1"/>
</dbReference>
<protein>
    <recommendedName>
        <fullName evidence="7">NADPH-dependent 1-acyldihydroxyacetone phosphate reductase</fullName>
    </recommendedName>
</protein>
<dbReference type="Proteomes" id="UP000091956">
    <property type="component" value="Unassembled WGS sequence"/>
</dbReference>
<gene>
    <name evidence="5" type="ORF">VE01_06559</name>
</gene>
<feature type="transmembrane region" description="Helical" evidence="4">
    <location>
        <begin position="249"/>
        <end position="275"/>
    </location>
</feature>
<name>A0A1B8GHP1_9PEZI</name>
<dbReference type="GO" id="GO:0019433">
    <property type="term" value="P:triglyceride catabolic process"/>
    <property type="evidence" value="ECO:0007669"/>
    <property type="project" value="TreeGrafter"/>
</dbReference>
<dbReference type="GeneID" id="28839945"/>
<dbReference type="GO" id="GO:0005783">
    <property type="term" value="C:endoplasmic reticulum"/>
    <property type="evidence" value="ECO:0007669"/>
    <property type="project" value="TreeGrafter"/>
</dbReference>
<keyword evidence="4" id="KW-1133">Transmembrane helix</keyword>
<keyword evidence="4" id="KW-0812">Transmembrane</keyword>
<organism evidence="5 6">
    <name type="scientific">Pseudogymnoascus verrucosus</name>
    <dbReference type="NCBI Taxonomy" id="342668"/>
    <lineage>
        <taxon>Eukaryota</taxon>
        <taxon>Fungi</taxon>
        <taxon>Dikarya</taxon>
        <taxon>Ascomycota</taxon>
        <taxon>Pezizomycotina</taxon>
        <taxon>Leotiomycetes</taxon>
        <taxon>Thelebolales</taxon>
        <taxon>Thelebolaceae</taxon>
        <taxon>Pseudogymnoascus</taxon>
    </lineage>
</organism>
<dbReference type="Pfam" id="PF00106">
    <property type="entry name" value="adh_short"/>
    <property type="match status" value="1"/>
</dbReference>
<dbReference type="InterPro" id="IPR036291">
    <property type="entry name" value="NAD(P)-bd_dom_sf"/>
</dbReference>
<dbReference type="GO" id="GO:0004806">
    <property type="term" value="F:triacylglycerol lipase activity"/>
    <property type="evidence" value="ECO:0007669"/>
    <property type="project" value="TreeGrafter"/>
</dbReference>
<proteinExistence type="inferred from homology"/>
<evidence type="ECO:0000256" key="3">
    <source>
        <dbReference type="RuleBase" id="RU000363"/>
    </source>
</evidence>
<reference evidence="6" key="2">
    <citation type="journal article" date="2018" name="Nat. Commun.">
        <title>Extreme sensitivity to ultraviolet light in the fungal pathogen causing white-nose syndrome of bats.</title>
        <authorList>
            <person name="Palmer J.M."/>
            <person name="Drees K.P."/>
            <person name="Foster J.T."/>
            <person name="Lindner D.L."/>
        </authorList>
    </citation>
    <scope>NUCLEOTIDE SEQUENCE [LARGE SCALE GENOMIC DNA]</scope>
    <source>
        <strain evidence="6">UAMH 10579</strain>
    </source>
</reference>
<dbReference type="SUPFAM" id="SSF51735">
    <property type="entry name" value="NAD(P)-binding Rossmann-fold domains"/>
    <property type="match status" value="1"/>
</dbReference>
<reference evidence="5 6" key="1">
    <citation type="submission" date="2016-03" db="EMBL/GenBank/DDBJ databases">
        <title>Comparative genomics of Pseudogymnoascus destructans, the fungus causing white-nose syndrome of bats.</title>
        <authorList>
            <person name="Palmer J.M."/>
            <person name="Drees K.P."/>
            <person name="Foster J.T."/>
            <person name="Lindner D.L."/>
        </authorList>
    </citation>
    <scope>NUCLEOTIDE SEQUENCE [LARGE SCALE GENOMIC DNA]</scope>
    <source>
        <strain evidence="5 6">UAMH 10579</strain>
    </source>
</reference>
<dbReference type="GO" id="GO:0005811">
    <property type="term" value="C:lipid droplet"/>
    <property type="evidence" value="ECO:0007669"/>
    <property type="project" value="TreeGrafter"/>
</dbReference>
<keyword evidence="6" id="KW-1185">Reference proteome</keyword>
<dbReference type="OrthoDB" id="2102561at2759"/>
<dbReference type="InterPro" id="IPR002347">
    <property type="entry name" value="SDR_fam"/>
</dbReference>
<dbReference type="FunFam" id="3.40.50.720:FF:000261">
    <property type="entry name" value="NADPH-dependent 1-acyldihydroxyacetone phosphate reductase"/>
    <property type="match status" value="1"/>
</dbReference>